<dbReference type="InterPro" id="IPR001173">
    <property type="entry name" value="Glyco_trans_2-like"/>
</dbReference>
<evidence type="ECO:0000259" key="1">
    <source>
        <dbReference type="Pfam" id="PF00535"/>
    </source>
</evidence>
<dbReference type="KEGG" id="ahel:Q31a_30470"/>
<reference evidence="2 3" key="1">
    <citation type="submission" date="2019-02" db="EMBL/GenBank/DDBJ databases">
        <title>Deep-cultivation of Planctomycetes and their phenomic and genomic characterization uncovers novel biology.</title>
        <authorList>
            <person name="Wiegand S."/>
            <person name="Jogler M."/>
            <person name="Boedeker C."/>
            <person name="Pinto D."/>
            <person name="Vollmers J."/>
            <person name="Rivas-Marin E."/>
            <person name="Kohn T."/>
            <person name="Peeters S.H."/>
            <person name="Heuer A."/>
            <person name="Rast P."/>
            <person name="Oberbeckmann S."/>
            <person name="Bunk B."/>
            <person name="Jeske O."/>
            <person name="Meyerdierks A."/>
            <person name="Storesund J.E."/>
            <person name="Kallscheuer N."/>
            <person name="Luecker S."/>
            <person name="Lage O.M."/>
            <person name="Pohl T."/>
            <person name="Merkel B.J."/>
            <person name="Hornburger P."/>
            <person name="Mueller R.-W."/>
            <person name="Bruemmer F."/>
            <person name="Labrenz M."/>
            <person name="Spormann A.M."/>
            <person name="Op den Camp H."/>
            <person name="Overmann J."/>
            <person name="Amann R."/>
            <person name="Jetten M.S.M."/>
            <person name="Mascher T."/>
            <person name="Medema M.H."/>
            <person name="Devos D.P."/>
            <person name="Kaster A.-K."/>
            <person name="Ovreas L."/>
            <person name="Rohde M."/>
            <person name="Galperin M.Y."/>
            <person name="Jogler C."/>
        </authorList>
    </citation>
    <scope>NUCLEOTIDE SEQUENCE [LARGE SCALE GENOMIC DNA]</scope>
    <source>
        <strain evidence="2 3">Q31a</strain>
    </source>
</reference>
<keyword evidence="2" id="KW-0808">Transferase</keyword>
<dbReference type="PANTHER" id="PTHR48090">
    <property type="entry name" value="UNDECAPRENYL-PHOSPHATE 4-DEOXY-4-FORMAMIDO-L-ARABINOSE TRANSFERASE-RELATED"/>
    <property type="match status" value="1"/>
</dbReference>
<dbReference type="Proteomes" id="UP000318017">
    <property type="component" value="Chromosome"/>
</dbReference>
<keyword evidence="3" id="KW-1185">Reference proteome</keyword>
<dbReference type="InterPro" id="IPR050256">
    <property type="entry name" value="Glycosyltransferase_2"/>
</dbReference>
<dbReference type="InterPro" id="IPR029044">
    <property type="entry name" value="Nucleotide-diphossugar_trans"/>
</dbReference>
<keyword evidence="2" id="KW-0328">Glycosyltransferase</keyword>
<evidence type="ECO:0000313" key="2">
    <source>
        <dbReference type="EMBL" id="QDV24726.1"/>
    </source>
</evidence>
<dbReference type="AlphaFoldDB" id="A0A518G805"/>
<evidence type="ECO:0000313" key="3">
    <source>
        <dbReference type="Proteomes" id="UP000318017"/>
    </source>
</evidence>
<proteinExistence type="predicted"/>
<dbReference type="RefSeq" id="WP_145078779.1">
    <property type="nucleotide sequence ID" value="NZ_CP036298.1"/>
</dbReference>
<dbReference type="CDD" id="cd04179">
    <property type="entry name" value="DPM_DPG-synthase_like"/>
    <property type="match status" value="1"/>
</dbReference>
<dbReference type="GO" id="GO:0099621">
    <property type="term" value="F:undecaprenyl-phosphate 4-deoxy-4-formamido-L-arabinose transferase activity"/>
    <property type="evidence" value="ECO:0007669"/>
    <property type="project" value="UniProtKB-EC"/>
</dbReference>
<dbReference type="EC" id="2.4.2.53" evidence="2"/>
<name>A0A518G805_9BACT</name>
<accession>A0A518G805</accession>
<dbReference type="Pfam" id="PF00535">
    <property type="entry name" value="Glycos_transf_2"/>
    <property type="match status" value="1"/>
</dbReference>
<gene>
    <name evidence="2" type="primary">arnC_3</name>
    <name evidence="2" type="ORF">Q31a_30470</name>
</gene>
<dbReference type="EMBL" id="CP036298">
    <property type="protein sequence ID" value="QDV24726.1"/>
    <property type="molecule type" value="Genomic_DNA"/>
</dbReference>
<organism evidence="2 3">
    <name type="scientific">Aureliella helgolandensis</name>
    <dbReference type="NCBI Taxonomy" id="2527968"/>
    <lineage>
        <taxon>Bacteria</taxon>
        <taxon>Pseudomonadati</taxon>
        <taxon>Planctomycetota</taxon>
        <taxon>Planctomycetia</taxon>
        <taxon>Pirellulales</taxon>
        <taxon>Pirellulaceae</taxon>
        <taxon>Aureliella</taxon>
    </lineage>
</organism>
<dbReference type="OrthoDB" id="276604at2"/>
<dbReference type="SUPFAM" id="SSF53448">
    <property type="entry name" value="Nucleotide-diphospho-sugar transferases"/>
    <property type="match status" value="1"/>
</dbReference>
<dbReference type="PANTHER" id="PTHR48090:SF7">
    <property type="entry name" value="RFBJ PROTEIN"/>
    <property type="match status" value="1"/>
</dbReference>
<sequence length="270" mass="29551">MDTLETNVQRKTRLPSSDSVEVVPKRLAVIVPCYNEAESIQQLSKKLGILAESAAQSFQLELILVDDGSSDTTHGMLCDHFRANEHVRVVRHATNQGIAAAIATGIGATDSPILASIDADCTYDPLLVLAMADLLTEEVDMVVASPYHPGGRVEGVPAWRLQLSRCASRLYGLVLHNKLHTYTSCVRVYRRSAVQRYAVREPGFVGIVELLWAVDAAGGKIVECPAILTVRSFGVSKMKVSSTTYKHVKFLSRILLRRMLPKALLASPKN</sequence>
<protein>
    <submittedName>
        <fullName evidence="2">Undecaprenyl-phosphate 4-deoxy-4-formamido-L-arabinose transferase</fullName>
        <ecNumber evidence="2">2.4.2.53</ecNumber>
    </submittedName>
</protein>
<dbReference type="Gene3D" id="3.90.550.10">
    <property type="entry name" value="Spore Coat Polysaccharide Biosynthesis Protein SpsA, Chain A"/>
    <property type="match status" value="1"/>
</dbReference>
<feature type="domain" description="Glycosyltransferase 2-like" evidence="1">
    <location>
        <begin position="29"/>
        <end position="196"/>
    </location>
</feature>